<evidence type="ECO:0000256" key="1">
    <source>
        <dbReference type="ARBA" id="ARBA00022603"/>
    </source>
</evidence>
<dbReference type="PANTHER" id="PTHR13271">
    <property type="entry name" value="UNCHARACTERIZED PUTATIVE METHYLTRANSFERASE"/>
    <property type="match status" value="1"/>
</dbReference>
<dbReference type="Gene3D" id="3.90.1410.10">
    <property type="entry name" value="set domain protein methyltransferase, domain 1"/>
    <property type="match status" value="1"/>
</dbReference>
<proteinExistence type="predicted"/>
<dbReference type="FunCoup" id="S8EPH2">
    <property type="interactions" value="110"/>
</dbReference>
<dbReference type="InterPro" id="IPR050600">
    <property type="entry name" value="SETD3_SETD6_MTase"/>
</dbReference>
<evidence type="ECO:0000313" key="6">
    <source>
        <dbReference type="Proteomes" id="UP000015241"/>
    </source>
</evidence>
<evidence type="ECO:0000313" key="5">
    <source>
        <dbReference type="EMBL" id="EPT06018.1"/>
    </source>
</evidence>
<keyword evidence="1" id="KW-0489">Methyltransferase</keyword>
<dbReference type="PROSITE" id="PS50280">
    <property type="entry name" value="SET"/>
    <property type="match status" value="1"/>
</dbReference>
<dbReference type="InterPro" id="IPR046341">
    <property type="entry name" value="SET_dom_sf"/>
</dbReference>
<organism evidence="5 6">
    <name type="scientific">Fomitopsis schrenkii</name>
    <name type="common">Brown rot fungus</name>
    <dbReference type="NCBI Taxonomy" id="2126942"/>
    <lineage>
        <taxon>Eukaryota</taxon>
        <taxon>Fungi</taxon>
        <taxon>Dikarya</taxon>
        <taxon>Basidiomycota</taxon>
        <taxon>Agaricomycotina</taxon>
        <taxon>Agaricomycetes</taxon>
        <taxon>Polyporales</taxon>
        <taxon>Fomitopsis</taxon>
    </lineage>
</organism>
<dbReference type="OrthoDB" id="341421at2759"/>
<keyword evidence="3" id="KW-0949">S-adenosyl-L-methionine</keyword>
<gene>
    <name evidence="5" type="ORF">FOMPIDRAFT_1110164</name>
</gene>
<dbReference type="SUPFAM" id="SSF82199">
    <property type="entry name" value="SET domain"/>
    <property type="match status" value="1"/>
</dbReference>
<dbReference type="EMBL" id="KE504122">
    <property type="protein sequence ID" value="EPT06018.1"/>
    <property type="molecule type" value="Genomic_DNA"/>
</dbReference>
<sequence>MGDTDGGKSEAARWSRLLRWLDDKQGMDTSQLAVEARSVEVGAGRGLFATKLCSPSTILFTIPKNALLNLNTLRPLYPQSSETRLSAVQIISLHLLLHRPVGEEDSLDPTAFGPYISTLPRSFASHPLTWLVNRPRKGKTTEGLFLRNLPPSASDVLHTLYARFLEDYQTICLYLNKHRHVLDTSSRPKAEFPKPYGTSSSSTLVADYCWAWLNVNTRSIYYPVQGEDPQKNCLTLCPVLDFANHSEASSHIIPVVESGLRSPGARTSAGDFTFKSCTDATLEAGQQLYLRYGGHCNRILFVEYGFVNSFKSEAIAREKFRGEADVQDLVEECIRGLKPTHKGRREASALQQWLMDTLEEEGYWGEWTLDSSPPPAHPSYRLITALRLIQLATSSEVNAGVLSESATQTWRDVLRGHRELISEDNERGWRDILLGICNRVSQRAQEGLDQTTRDLSGLEGWQAWMRENVLCLWREELVVADAVARSLRAGEVF</sequence>
<dbReference type="GO" id="GO:0016279">
    <property type="term" value="F:protein-lysine N-methyltransferase activity"/>
    <property type="evidence" value="ECO:0007669"/>
    <property type="project" value="UniProtKB-ARBA"/>
</dbReference>
<dbReference type="InterPro" id="IPR001214">
    <property type="entry name" value="SET_dom"/>
</dbReference>
<dbReference type="HOGENOM" id="CLU_041939_2_1_1"/>
<dbReference type="STRING" id="743788.S8EPH2"/>
<dbReference type="AlphaFoldDB" id="S8EPH2"/>
<evidence type="ECO:0000256" key="2">
    <source>
        <dbReference type="ARBA" id="ARBA00022679"/>
    </source>
</evidence>
<dbReference type="GO" id="GO:0032259">
    <property type="term" value="P:methylation"/>
    <property type="evidence" value="ECO:0007669"/>
    <property type="project" value="UniProtKB-KW"/>
</dbReference>
<keyword evidence="6" id="KW-1185">Reference proteome</keyword>
<feature type="domain" description="SET" evidence="4">
    <location>
        <begin position="32"/>
        <end position="293"/>
    </location>
</feature>
<reference evidence="5 6" key="1">
    <citation type="journal article" date="2012" name="Science">
        <title>The Paleozoic origin of enzymatic lignin decomposition reconstructed from 31 fungal genomes.</title>
        <authorList>
            <person name="Floudas D."/>
            <person name="Binder M."/>
            <person name="Riley R."/>
            <person name="Barry K."/>
            <person name="Blanchette R.A."/>
            <person name="Henrissat B."/>
            <person name="Martinez A.T."/>
            <person name="Otillar R."/>
            <person name="Spatafora J.W."/>
            <person name="Yadav J.S."/>
            <person name="Aerts A."/>
            <person name="Benoit I."/>
            <person name="Boyd A."/>
            <person name="Carlson A."/>
            <person name="Copeland A."/>
            <person name="Coutinho P.M."/>
            <person name="de Vries R.P."/>
            <person name="Ferreira P."/>
            <person name="Findley K."/>
            <person name="Foster B."/>
            <person name="Gaskell J."/>
            <person name="Glotzer D."/>
            <person name="Gorecki P."/>
            <person name="Heitman J."/>
            <person name="Hesse C."/>
            <person name="Hori C."/>
            <person name="Igarashi K."/>
            <person name="Jurgens J.A."/>
            <person name="Kallen N."/>
            <person name="Kersten P."/>
            <person name="Kohler A."/>
            <person name="Kuees U."/>
            <person name="Kumar T.K.A."/>
            <person name="Kuo A."/>
            <person name="LaButti K."/>
            <person name="Larrondo L.F."/>
            <person name="Lindquist E."/>
            <person name="Ling A."/>
            <person name="Lombard V."/>
            <person name="Lucas S."/>
            <person name="Lundell T."/>
            <person name="Martin R."/>
            <person name="McLaughlin D.J."/>
            <person name="Morgenstern I."/>
            <person name="Morin E."/>
            <person name="Murat C."/>
            <person name="Nagy L.G."/>
            <person name="Nolan M."/>
            <person name="Ohm R.A."/>
            <person name="Patyshakuliyeva A."/>
            <person name="Rokas A."/>
            <person name="Ruiz-Duenas F.J."/>
            <person name="Sabat G."/>
            <person name="Salamov A."/>
            <person name="Samejima M."/>
            <person name="Schmutz J."/>
            <person name="Slot J.C."/>
            <person name="St John F."/>
            <person name="Stenlid J."/>
            <person name="Sun H."/>
            <person name="Sun S."/>
            <person name="Syed K."/>
            <person name="Tsang A."/>
            <person name="Wiebenga A."/>
            <person name="Young D."/>
            <person name="Pisabarro A."/>
            <person name="Eastwood D.C."/>
            <person name="Martin F."/>
            <person name="Cullen D."/>
            <person name="Grigoriev I.V."/>
            <person name="Hibbett D.S."/>
        </authorList>
    </citation>
    <scope>NUCLEOTIDE SEQUENCE</scope>
    <source>
        <strain evidence="6">FP-58527</strain>
    </source>
</reference>
<keyword evidence="2" id="KW-0808">Transferase</keyword>
<evidence type="ECO:0000256" key="3">
    <source>
        <dbReference type="ARBA" id="ARBA00022691"/>
    </source>
</evidence>
<evidence type="ECO:0000259" key="4">
    <source>
        <dbReference type="PROSITE" id="PS50280"/>
    </source>
</evidence>
<protein>
    <recommendedName>
        <fullName evidence="4">SET domain-containing protein</fullName>
    </recommendedName>
</protein>
<dbReference type="InParanoid" id="S8EPH2"/>
<name>S8EPH2_FOMSC</name>
<accession>S8EPH2</accession>
<dbReference type="eggNOG" id="KOG1337">
    <property type="taxonomic scope" value="Eukaryota"/>
</dbReference>
<dbReference type="Proteomes" id="UP000015241">
    <property type="component" value="Unassembled WGS sequence"/>
</dbReference>
<dbReference type="PANTHER" id="PTHR13271:SF47">
    <property type="entry name" value="ACTIN-HISTIDINE N-METHYLTRANSFERASE"/>
    <property type="match status" value="1"/>
</dbReference>